<dbReference type="KEGG" id="rsz:108829841"/>
<dbReference type="Pfam" id="PF00924">
    <property type="entry name" value="MS_channel_2nd"/>
    <property type="match status" value="1"/>
</dbReference>
<evidence type="ECO:0000313" key="10">
    <source>
        <dbReference type="RefSeq" id="XP_018458935.1"/>
    </source>
</evidence>
<organism evidence="9 10">
    <name type="scientific">Raphanus sativus</name>
    <name type="common">Radish</name>
    <name type="synonym">Raphanus raphanistrum var. sativus</name>
    <dbReference type="NCBI Taxonomy" id="3726"/>
    <lineage>
        <taxon>Eukaryota</taxon>
        <taxon>Viridiplantae</taxon>
        <taxon>Streptophyta</taxon>
        <taxon>Embryophyta</taxon>
        <taxon>Tracheophyta</taxon>
        <taxon>Spermatophyta</taxon>
        <taxon>Magnoliopsida</taxon>
        <taxon>eudicotyledons</taxon>
        <taxon>Gunneridae</taxon>
        <taxon>Pentapetalae</taxon>
        <taxon>rosids</taxon>
        <taxon>malvids</taxon>
        <taxon>Brassicales</taxon>
        <taxon>Brassicaceae</taxon>
        <taxon>Brassiceae</taxon>
        <taxon>Raphanus</taxon>
    </lineage>
</organism>
<keyword evidence="9" id="KW-1185">Reference proteome</keyword>
<name>A0A6J0LFG3_RAPSA</name>
<reference evidence="10" key="2">
    <citation type="submission" date="2025-08" db="UniProtKB">
        <authorList>
            <consortium name="RefSeq"/>
        </authorList>
    </citation>
    <scope>IDENTIFICATION</scope>
    <source>
        <tissue evidence="10">Leaf</tissue>
    </source>
</reference>
<evidence type="ECO:0000256" key="2">
    <source>
        <dbReference type="ARBA" id="ARBA00008017"/>
    </source>
</evidence>
<evidence type="ECO:0000256" key="6">
    <source>
        <dbReference type="ARBA" id="ARBA00023136"/>
    </source>
</evidence>
<dbReference type="AlphaFoldDB" id="A0A6J0LFG3"/>
<keyword evidence="4" id="KW-1133">Transmembrane helix</keyword>
<gene>
    <name evidence="10" type="primary">LOC108829841</name>
</gene>
<keyword evidence="5" id="KW-0813">Transport</keyword>
<evidence type="ECO:0000256" key="3">
    <source>
        <dbReference type="ARBA" id="ARBA00022692"/>
    </source>
</evidence>
<dbReference type="GO" id="GO:0034220">
    <property type="term" value="P:monoatomic ion transmembrane transport"/>
    <property type="evidence" value="ECO:0007669"/>
    <property type="project" value="UniProtKB-KW"/>
</dbReference>
<keyword evidence="5" id="KW-0406">Ion transport</keyword>
<keyword evidence="6" id="KW-0472">Membrane</keyword>
<keyword evidence="3" id="KW-0812">Transmembrane</keyword>
<dbReference type="PANTHER" id="PTHR30566:SF5">
    <property type="entry name" value="MECHANOSENSITIVE ION CHANNEL PROTEIN 1, MITOCHONDRIAL-RELATED"/>
    <property type="match status" value="1"/>
</dbReference>
<evidence type="ECO:0000256" key="7">
    <source>
        <dbReference type="ARBA" id="ARBA00023303"/>
    </source>
</evidence>
<dbReference type="GeneID" id="108829841"/>
<dbReference type="Gene3D" id="2.30.30.60">
    <property type="match status" value="1"/>
</dbReference>
<feature type="domain" description="Mechanosensitive ion channel MscS" evidence="8">
    <location>
        <begin position="309"/>
        <end position="376"/>
    </location>
</feature>
<dbReference type="PANTHER" id="PTHR30566">
    <property type="entry name" value="YNAI-RELATED MECHANOSENSITIVE ION CHANNEL"/>
    <property type="match status" value="1"/>
</dbReference>
<evidence type="ECO:0000259" key="8">
    <source>
        <dbReference type="Pfam" id="PF00924"/>
    </source>
</evidence>
<evidence type="ECO:0000256" key="4">
    <source>
        <dbReference type="ARBA" id="ARBA00022989"/>
    </source>
</evidence>
<reference evidence="9" key="1">
    <citation type="journal article" date="2019" name="Database">
        <title>The radish genome database (RadishGD): an integrated information resource for radish genomics.</title>
        <authorList>
            <person name="Yu H.J."/>
            <person name="Baek S."/>
            <person name="Lee Y.J."/>
            <person name="Cho A."/>
            <person name="Mun J.H."/>
        </authorList>
    </citation>
    <scope>NUCLEOTIDE SEQUENCE [LARGE SCALE GENOMIC DNA]</scope>
    <source>
        <strain evidence="9">cv. WK10039</strain>
    </source>
</reference>
<dbReference type="InterPro" id="IPR023408">
    <property type="entry name" value="MscS_beta-dom_sf"/>
</dbReference>
<dbReference type="Proteomes" id="UP000504610">
    <property type="component" value="Chromosome 3"/>
</dbReference>
<proteinExistence type="inferred from homology"/>
<comment type="subcellular location">
    <subcellularLocation>
        <location evidence="1">Membrane</location>
        <topology evidence="1">Multi-pass membrane protein</topology>
    </subcellularLocation>
</comment>
<dbReference type="InterPro" id="IPR006685">
    <property type="entry name" value="MscS_channel_2nd"/>
</dbReference>
<keyword evidence="7" id="KW-0407">Ion channel</keyword>
<dbReference type="SUPFAM" id="SSF82861">
    <property type="entry name" value="Mechanosensitive channel protein MscS (YggB), transmembrane region"/>
    <property type="match status" value="1"/>
</dbReference>
<dbReference type="InterPro" id="IPR011014">
    <property type="entry name" value="MscS_channel_TM-2"/>
</dbReference>
<dbReference type="GO" id="GO:0016020">
    <property type="term" value="C:membrane"/>
    <property type="evidence" value="ECO:0007669"/>
    <property type="project" value="UniProtKB-SubCell"/>
</dbReference>
<dbReference type="InterPro" id="IPR010920">
    <property type="entry name" value="LSM_dom_sf"/>
</dbReference>
<protein>
    <submittedName>
        <fullName evidence="10">Mechanosensitive ion channel protein 1, mitochondrial</fullName>
    </submittedName>
</protein>
<dbReference type="SUPFAM" id="SSF50182">
    <property type="entry name" value="Sm-like ribonucleoproteins"/>
    <property type="match status" value="1"/>
</dbReference>
<sequence length="482" mass="52956">MGGGVRLSLLKSLYRRSSSSSSSCTPLSRRPFSRLAADEYVRPVVTSSQVLSGFGKKKEACAHSFGFGYPLNAKPFHYSTPLFARASFSSQPDDWVHKAKDVFNETANKAREASDELTPHVQQLLDSNPYLKDVMVPVSLTMTATLFAWVVMPKVLRRFHTYAIHSSSALLPQAFSIHHDVPYDKSFWGALEDPARYLMTFISFAQIASMVAPTTVAAQYFFPALKGAVILSLVWFLHRWKTNVITRVLSAKNVAGLDREKILTLDKVSSVGLFAIGLMASAEACGLAVQSILTVGGVGGVATAFAARDILGNVLSGLSMQFSRPFSMGDTIKAGSVEGQVVEMGLTTTSLLNAEKFPVLVPNSLFSSQVIVNKSRAQWRAIAFKIPLQIDDLDKIPQISEEIKETLRSNPKVFLGKEAPHCYLSRVEKSFAELTLGCNLKYMGKEELYTTQQEVLLESVKIIKKHGASLGTTWDNEGKEVR</sequence>
<dbReference type="OrthoDB" id="567160at2759"/>
<accession>A0A6J0LFG3</accession>
<dbReference type="RefSeq" id="XP_018458935.1">
    <property type="nucleotide sequence ID" value="XM_018603433.2"/>
</dbReference>
<comment type="similarity">
    <text evidence="2">Belongs to the MscS (TC 1.A.23) family.</text>
</comment>
<evidence type="ECO:0000256" key="5">
    <source>
        <dbReference type="ARBA" id="ARBA00023065"/>
    </source>
</evidence>
<dbReference type="Gene3D" id="1.10.287.1260">
    <property type="match status" value="1"/>
</dbReference>
<evidence type="ECO:0000256" key="1">
    <source>
        <dbReference type="ARBA" id="ARBA00004141"/>
    </source>
</evidence>
<evidence type="ECO:0000313" key="9">
    <source>
        <dbReference type="Proteomes" id="UP000504610"/>
    </source>
</evidence>